<feature type="coiled-coil region" evidence="2">
    <location>
        <begin position="102"/>
        <end position="153"/>
    </location>
</feature>
<evidence type="ECO:0000256" key="3">
    <source>
        <dbReference type="SAM" id="SignalP"/>
    </source>
</evidence>
<dbReference type="InterPro" id="IPR058647">
    <property type="entry name" value="BSH_CzcB-like"/>
</dbReference>
<dbReference type="InterPro" id="IPR058637">
    <property type="entry name" value="YknX-like_C"/>
</dbReference>
<dbReference type="NCBIfam" id="TIGR01730">
    <property type="entry name" value="RND_mfp"/>
    <property type="match status" value="1"/>
</dbReference>
<feature type="domain" description="YknX-like C-terminal permuted SH3-like" evidence="5">
    <location>
        <begin position="276"/>
        <end position="344"/>
    </location>
</feature>
<evidence type="ECO:0000256" key="2">
    <source>
        <dbReference type="SAM" id="Coils"/>
    </source>
</evidence>
<dbReference type="GO" id="GO:0015562">
    <property type="term" value="F:efflux transmembrane transporter activity"/>
    <property type="evidence" value="ECO:0007669"/>
    <property type="project" value="TreeGrafter"/>
</dbReference>
<dbReference type="PANTHER" id="PTHR30469:SF15">
    <property type="entry name" value="HLYD FAMILY OF SECRETION PROTEINS"/>
    <property type="match status" value="1"/>
</dbReference>
<keyword evidence="7" id="KW-1185">Reference proteome</keyword>
<dbReference type="Gene3D" id="2.40.30.170">
    <property type="match status" value="1"/>
</dbReference>
<gene>
    <name evidence="6" type="ORF">DWB85_03095</name>
</gene>
<dbReference type="AlphaFoldDB" id="A0A3L7E4U9"/>
<dbReference type="EMBL" id="QRAN01000002">
    <property type="protein sequence ID" value="RLQ23552.1"/>
    <property type="molecule type" value="Genomic_DNA"/>
</dbReference>
<keyword evidence="2" id="KW-0175">Coiled coil</keyword>
<evidence type="ECO:0000313" key="7">
    <source>
        <dbReference type="Proteomes" id="UP000265509"/>
    </source>
</evidence>
<sequence length="353" mass="38129">MKFLNRALLASTLVLAGAGQPALAQQAEAIVELATVSAESASSVVRLPGTVISTQDAVIAAEISGRLTWVAQVGDHVETGDVLARIDDHLLQLQLRNDQAQIARLEADIQYNRRQIDRLQKLALQNNMARAELDEVESRLEMLLQEQRIAEVELDRTRYDLQRAQVKAPFPGVIANRELYSGEYTTPGAGLVRLVDTRQVEISVNAPLKVARYNRPGSEVEVAGHGATAVSAIRGMVPVGDERSRMMELRLSVEPGQWMIGEAVTVALPDNAASPALSIPRDALVLRENNVFVYTVSADNKAVKVPVKTLAGRGSRIAIEGDLAAGDAVVVRGAERLREGQALKVVGHHLAAK</sequence>
<comment type="caution">
    <text evidence="6">The sequence shown here is derived from an EMBL/GenBank/DDBJ whole genome shotgun (WGS) entry which is preliminary data.</text>
</comment>
<name>A0A3L7E4U9_9GAMM</name>
<dbReference type="PANTHER" id="PTHR30469">
    <property type="entry name" value="MULTIDRUG RESISTANCE PROTEIN MDTA"/>
    <property type="match status" value="1"/>
</dbReference>
<comment type="similarity">
    <text evidence="1">Belongs to the membrane fusion protein (MFP) (TC 8.A.1) family.</text>
</comment>
<proteinExistence type="inferred from homology"/>
<dbReference type="Pfam" id="PF25989">
    <property type="entry name" value="YknX_C"/>
    <property type="match status" value="1"/>
</dbReference>
<accession>A0A3L7E4U9</accession>
<feature type="chain" id="PRO_5018250242" evidence="3">
    <location>
        <begin position="25"/>
        <end position="353"/>
    </location>
</feature>
<organism evidence="6 7">
    <name type="scientific">Seongchinamella sediminis</name>
    <dbReference type="NCBI Taxonomy" id="2283635"/>
    <lineage>
        <taxon>Bacteria</taxon>
        <taxon>Pseudomonadati</taxon>
        <taxon>Pseudomonadota</taxon>
        <taxon>Gammaproteobacteria</taxon>
        <taxon>Cellvibrionales</taxon>
        <taxon>Halieaceae</taxon>
        <taxon>Seongchinamella</taxon>
    </lineage>
</organism>
<dbReference type="Gene3D" id="1.10.287.470">
    <property type="entry name" value="Helix hairpin bin"/>
    <property type="match status" value="1"/>
</dbReference>
<evidence type="ECO:0000313" key="6">
    <source>
        <dbReference type="EMBL" id="RLQ23552.1"/>
    </source>
</evidence>
<feature type="domain" description="CzcB-like barrel-sandwich hybrid" evidence="4">
    <location>
        <begin position="57"/>
        <end position="194"/>
    </location>
</feature>
<dbReference type="OrthoDB" id="9806939at2"/>
<keyword evidence="3" id="KW-0732">Signal</keyword>
<evidence type="ECO:0000259" key="5">
    <source>
        <dbReference type="Pfam" id="PF25989"/>
    </source>
</evidence>
<evidence type="ECO:0000256" key="1">
    <source>
        <dbReference type="ARBA" id="ARBA00009477"/>
    </source>
</evidence>
<dbReference type="SUPFAM" id="SSF111369">
    <property type="entry name" value="HlyD-like secretion proteins"/>
    <property type="match status" value="1"/>
</dbReference>
<dbReference type="InterPro" id="IPR006143">
    <property type="entry name" value="RND_pump_MFP"/>
</dbReference>
<dbReference type="Pfam" id="PF25973">
    <property type="entry name" value="BSH_CzcB"/>
    <property type="match status" value="1"/>
</dbReference>
<dbReference type="Proteomes" id="UP000265509">
    <property type="component" value="Unassembled WGS sequence"/>
</dbReference>
<dbReference type="Gene3D" id="2.40.420.20">
    <property type="match status" value="1"/>
</dbReference>
<dbReference type="GO" id="GO:1990281">
    <property type="term" value="C:efflux pump complex"/>
    <property type="evidence" value="ECO:0007669"/>
    <property type="project" value="TreeGrafter"/>
</dbReference>
<dbReference type="Gene3D" id="2.40.50.100">
    <property type="match status" value="1"/>
</dbReference>
<feature type="signal peptide" evidence="3">
    <location>
        <begin position="1"/>
        <end position="24"/>
    </location>
</feature>
<evidence type="ECO:0000259" key="4">
    <source>
        <dbReference type="Pfam" id="PF25973"/>
    </source>
</evidence>
<reference evidence="6 7" key="1">
    <citation type="submission" date="2018-07" db="EMBL/GenBank/DDBJ databases">
        <title>Halioglobus sp. genome submission.</title>
        <authorList>
            <person name="Ye M.-Q."/>
            <person name="Du Z.-J."/>
        </authorList>
    </citation>
    <scope>NUCLEOTIDE SEQUENCE [LARGE SCALE GENOMIC DNA]</scope>
    <source>
        <strain evidence="6 7">U0301</strain>
    </source>
</reference>
<protein>
    <submittedName>
        <fullName evidence="6">Efflux RND transporter periplasmic adaptor subunit</fullName>
    </submittedName>
</protein>